<dbReference type="eggNOG" id="COG3637">
    <property type="taxonomic scope" value="Bacteria"/>
</dbReference>
<dbReference type="RefSeq" id="WP_045445075.1">
    <property type="nucleotide sequence ID" value="NZ_BBIO01000006.1"/>
</dbReference>
<sequence length="204" mass="21500">MKKQLLKTAALSALLASGMSGAALADAATPGLYVSLGAGMNWLDDVESGGQTTSFDEGFIINGALGYDSGDIAEMGKYRLEAEISWSENDTDTVTAGGVTGNAGGEIEQFGFMVNGYWDFLPGERLRPYVGIGLGLTDLDQTLTVGGLTASADGTEFTYRGALGASYALDANWAIDLGYRYTVVNADNDDAENHSVLTSLRYKF</sequence>
<evidence type="ECO:0000256" key="1">
    <source>
        <dbReference type="ARBA" id="ARBA00022729"/>
    </source>
</evidence>
<accession>A0A081BA58</accession>
<dbReference type="SUPFAM" id="SSF56925">
    <property type="entry name" value="OMPA-like"/>
    <property type="match status" value="1"/>
</dbReference>
<dbReference type="Gene3D" id="2.40.160.20">
    <property type="match status" value="1"/>
</dbReference>
<dbReference type="InterPro" id="IPR011250">
    <property type="entry name" value="OMP/PagP_B-barrel"/>
</dbReference>
<dbReference type="AlphaFoldDB" id="A0A081BA58"/>
<gene>
    <name evidence="4" type="ORF">M2A_1425</name>
</gene>
<comment type="caution">
    <text evidence="4">The sequence shown here is derived from an EMBL/GenBank/DDBJ whole genome shotgun (WGS) entry which is preliminary data.</text>
</comment>
<dbReference type="Proteomes" id="UP000028702">
    <property type="component" value="Unassembled WGS sequence"/>
</dbReference>
<feature type="signal peptide" evidence="2">
    <location>
        <begin position="1"/>
        <end position="25"/>
    </location>
</feature>
<evidence type="ECO:0000259" key="3">
    <source>
        <dbReference type="Pfam" id="PF13505"/>
    </source>
</evidence>
<feature type="domain" description="Outer membrane protein beta-barrel" evidence="3">
    <location>
        <begin position="12"/>
        <end position="204"/>
    </location>
</feature>
<dbReference type="EMBL" id="BBIO01000006">
    <property type="protein sequence ID" value="GAK44926.1"/>
    <property type="molecule type" value="Genomic_DNA"/>
</dbReference>
<reference evidence="4 5" key="1">
    <citation type="submission" date="2014-07" db="EMBL/GenBank/DDBJ databases">
        <title>Tepidicaulis marinum gen. nov., sp. nov., a novel marine bacterium denitrifying nitrate to nitrous oxide strictly under microaerobic conditions.</title>
        <authorList>
            <person name="Takeuchi M."/>
            <person name="Yamagishi T."/>
            <person name="Kamagata Y."/>
            <person name="Oshima K."/>
            <person name="Hattori M."/>
            <person name="Katayama T."/>
            <person name="Hanada S."/>
            <person name="Tamaki H."/>
            <person name="Marumo K."/>
            <person name="Maeda H."/>
            <person name="Nedachi M."/>
            <person name="Iwasaki W."/>
            <person name="Suwa Y."/>
            <person name="Sakata S."/>
        </authorList>
    </citation>
    <scope>NUCLEOTIDE SEQUENCE [LARGE SCALE GENOMIC DNA]</scope>
    <source>
        <strain evidence="4 5">MA2</strain>
    </source>
</reference>
<organism evidence="4 5">
    <name type="scientific">Tepidicaulis marinus</name>
    <dbReference type="NCBI Taxonomy" id="1333998"/>
    <lineage>
        <taxon>Bacteria</taxon>
        <taxon>Pseudomonadati</taxon>
        <taxon>Pseudomonadota</taxon>
        <taxon>Alphaproteobacteria</taxon>
        <taxon>Hyphomicrobiales</taxon>
        <taxon>Parvibaculaceae</taxon>
        <taxon>Tepidicaulis</taxon>
    </lineage>
</organism>
<protein>
    <submittedName>
        <fullName evidence="4">Twin-arginine translocation pathway signal</fullName>
    </submittedName>
</protein>
<evidence type="ECO:0000313" key="5">
    <source>
        <dbReference type="Proteomes" id="UP000028702"/>
    </source>
</evidence>
<dbReference type="STRING" id="1333998.M2A_1425"/>
<proteinExistence type="predicted"/>
<dbReference type="InterPro" id="IPR027385">
    <property type="entry name" value="Beta-barrel_OMP"/>
</dbReference>
<name>A0A081BA58_9HYPH</name>
<keyword evidence="5" id="KW-1185">Reference proteome</keyword>
<evidence type="ECO:0000313" key="4">
    <source>
        <dbReference type="EMBL" id="GAK44926.1"/>
    </source>
</evidence>
<dbReference type="Pfam" id="PF13505">
    <property type="entry name" value="OMP_b-brl"/>
    <property type="match status" value="1"/>
</dbReference>
<evidence type="ECO:0000256" key="2">
    <source>
        <dbReference type="SAM" id="SignalP"/>
    </source>
</evidence>
<keyword evidence="1 2" id="KW-0732">Signal</keyword>
<feature type="chain" id="PRO_5001754985" evidence="2">
    <location>
        <begin position="26"/>
        <end position="204"/>
    </location>
</feature>